<name>A0A078R338_PHOVU</name>
<dbReference type="InterPro" id="IPR021823">
    <property type="entry name" value="DUF3408"/>
</dbReference>
<sequence length="124" mass="14417">MMWIVLTVAVLVCGILLFCVYVLSNRICSLKKQVRELKEKTGIANRFPEYCRVYLNDVPVGNGRQIRIRGYLYDKASRLIPFMAPGMSVSVYVSNIVEEHLKRHGELLKNELECFLYKDSLWKD</sequence>
<evidence type="ECO:0000313" key="2">
    <source>
        <dbReference type="Proteomes" id="UP000028134"/>
    </source>
</evidence>
<gene>
    <name evidence="1" type="ORF">M097_2880</name>
</gene>
<evidence type="ECO:0000313" key="1">
    <source>
        <dbReference type="EMBL" id="KDS29735.1"/>
    </source>
</evidence>
<organism evidence="1 2">
    <name type="scientific">Phocaeicola vulgatus str. 3775 SL</name>
    <name type="common">B</name>
    <name type="synonym">iv</name>
    <dbReference type="NCBI Taxonomy" id="1339350"/>
    <lineage>
        <taxon>Bacteria</taxon>
        <taxon>Pseudomonadati</taxon>
        <taxon>Bacteroidota</taxon>
        <taxon>Bacteroidia</taxon>
        <taxon>Bacteroidales</taxon>
        <taxon>Bacteroidaceae</taxon>
        <taxon>Phocaeicola</taxon>
    </lineage>
</organism>
<dbReference type="Proteomes" id="UP000028134">
    <property type="component" value="Unassembled WGS sequence"/>
</dbReference>
<dbReference type="RefSeq" id="WP_032945875.1">
    <property type="nucleotide sequence ID" value="NZ_JNHI01000019.1"/>
</dbReference>
<dbReference type="Pfam" id="PF11888">
    <property type="entry name" value="DUF3408"/>
    <property type="match status" value="1"/>
</dbReference>
<dbReference type="PATRIC" id="fig|1339350.3.peg.2758"/>
<evidence type="ECO:0008006" key="3">
    <source>
        <dbReference type="Google" id="ProtNLM"/>
    </source>
</evidence>
<proteinExistence type="predicted"/>
<reference evidence="1 2" key="1">
    <citation type="submission" date="2014-04" db="EMBL/GenBank/DDBJ databases">
        <authorList>
            <person name="Sears C."/>
            <person name="Carroll K."/>
            <person name="Sack B.R."/>
            <person name="Qadri F."/>
            <person name="Myers L.L."/>
            <person name="Chung G.-T."/>
            <person name="Escheverria P."/>
            <person name="Fraser C.M."/>
            <person name="Sadzewicz L."/>
            <person name="Shefchek K.A."/>
            <person name="Tallon L."/>
            <person name="Das S.P."/>
            <person name="Daugherty S."/>
            <person name="Mongodin E.F."/>
        </authorList>
    </citation>
    <scope>NUCLEOTIDE SEQUENCE [LARGE SCALE GENOMIC DNA]</scope>
    <source>
        <strain evidence="2">3775 SL(B) 10 (iv)</strain>
    </source>
</reference>
<dbReference type="EMBL" id="JNHI01000019">
    <property type="protein sequence ID" value="KDS29735.1"/>
    <property type="molecule type" value="Genomic_DNA"/>
</dbReference>
<dbReference type="AlphaFoldDB" id="A0A078R338"/>
<accession>A0A078R338</accession>
<protein>
    <recommendedName>
        <fullName evidence="3">DUF3408 domain-containing protein</fullName>
    </recommendedName>
</protein>
<comment type="caution">
    <text evidence="1">The sequence shown here is derived from an EMBL/GenBank/DDBJ whole genome shotgun (WGS) entry which is preliminary data.</text>
</comment>